<sequence length="65" mass="7650">MLSPPEKTDRTKLVNAILLHEKPTSRFRRQRVPRERAGRRTEQPAGHREVEGTNYLGLRITRTDR</sequence>
<dbReference type="AlphaFoldDB" id="A0A327NHM8"/>
<dbReference type="RefSeq" id="WP_111340395.1">
    <property type="nucleotide sequence ID" value="NZ_QLII01000001.1"/>
</dbReference>
<reference evidence="2 3" key="1">
    <citation type="submission" date="2018-06" db="EMBL/GenBank/DDBJ databases">
        <title>Spirosoma sp. HMF3257 Genome sequencing and assembly.</title>
        <authorList>
            <person name="Kang H."/>
            <person name="Cha I."/>
            <person name="Kim H."/>
            <person name="Kang J."/>
            <person name="Joh K."/>
        </authorList>
    </citation>
    <scope>NUCLEOTIDE SEQUENCE [LARGE SCALE GENOMIC DNA]</scope>
    <source>
        <strain evidence="2 3">HMF3257</strain>
    </source>
</reference>
<feature type="compositionally biased region" description="Basic and acidic residues" evidence="1">
    <location>
        <begin position="32"/>
        <end position="50"/>
    </location>
</feature>
<protein>
    <submittedName>
        <fullName evidence="2">Uncharacterized protein</fullName>
    </submittedName>
</protein>
<evidence type="ECO:0000313" key="3">
    <source>
        <dbReference type="Proteomes" id="UP000249016"/>
    </source>
</evidence>
<dbReference type="Proteomes" id="UP000249016">
    <property type="component" value="Unassembled WGS sequence"/>
</dbReference>
<name>A0A327NHM8_9BACT</name>
<organism evidence="2 3">
    <name type="scientific">Spirosoma telluris</name>
    <dbReference type="NCBI Taxonomy" id="2183553"/>
    <lineage>
        <taxon>Bacteria</taxon>
        <taxon>Pseudomonadati</taxon>
        <taxon>Bacteroidota</taxon>
        <taxon>Cytophagia</taxon>
        <taxon>Cytophagales</taxon>
        <taxon>Cytophagaceae</taxon>
        <taxon>Spirosoma</taxon>
    </lineage>
</organism>
<gene>
    <name evidence="2" type="ORF">HMF3257_02090</name>
</gene>
<evidence type="ECO:0000256" key="1">
    <source>
        <dbReference type="SAM" id="MobiDB-lite"/>
    </source>
</evidence>
<keyword evidence="3" id="KW-1185">Reference proteome</keyword>
<proteinExistence type="predicted"/>
<comment type="caution">
    <text evidence="2">The sequence shown here is derived from an EMBL/GenBank/DDBJ whole genome shotgun (WGS) entry which is preliminary data.</text>
</comment>
<dbReference type="EMBL" id="QLII01000001">
    <property type="protein sequence ID" value="RAI73516.1"/>
    <property type="molecule type" value="Genomic_DNA"/>
</dbReference>
<evidence type="ECO:0000313" key="2">
    <source>
        <dbReference type="EMBL" id="RAI73516.1"/>
    </source>
</evidence>
<accession>A0A327NHM8</accession>
<feature type="region of interest" description="Disordered" evidence="1">
    <location>
        <begin position="26"/>
        <end position="50"/>
    </location>
</feature>